<evidence type="ECO:0000313" key="2">
    <source>
        <dbReference type="Proteomes" id="UP001056120"/>
    </source>
</evidence>
<proteinExistence type="predicted"/>
<gene>
    <name evidence="1" type="ORF">L1987_42540</name>
</gene>
<dbReference type="EMBL" id="CM042031">
    <property type="protein sequence ID" value="KAI3783457.1"/>
    <property type="molecule type" value="Genomic_DNA"/>
</dbReference>
<keyword evidence="2" id="KW-1185">Reference proteome</keyword>
<sequence>MGTKLKSIRSLIDIQQIRVYHCLPAPTNTRTPFKPSPSLYCENFNRLIAAIRRRYVLRLQADVSTKA</sequence>
<name>A0ACB9GJ16_9ASTR</name>
<reference evidence="2" key="1">
    <citation type="journal article" date="2022" name="Mol. Ecol. Resour.">
        <title>The genomes of chicory, endive, great burdock and yacon provide insights into Asteraceae palaeo-polyploidization history and plant inulin production.</title>
        <authorList>
            <person name="Fan W."/>
            <person name="Wang S."/>
            <person name="Wang H."/>
            <person name="Wang A."/>
            <person name="Jiang F."/>
            <person name="Liu H."/>
            <person name="Zhao H."/>
            <person name="Xu D."/>
            <person name="Zhang Y."/>
        </authorList>
    </citation>
    <scope>NUCLEOTIDE SEQUENCE [LARGE SCALE GENOMIC DNA]</scope>
    <source>
        <strain evidence="2">cv. Yunnan</strain>
    </source>
</reference>
<comment type="caution">
    <text evidence="1">The sequence shown here is derived from an EMBL/GenBank/DDBJ whole genome shotgun (WGS) entry which is preliminary data.</text>
</comment>
<evidence type="ECO:0000313" key="1">
    <source>
        <dbReference type="EMBL" id="KAI3783457.1"/>
    </source>
</evidence>
<protein>
    <submittedName>
        <fullName evidence="1">Uncharacterized protein</fullName>
    </submittedName>
</protein>
<organism evidence="1 2">
    <name type="scientific">Smallanthus sonchifolius</name>
    <dbReference type="NCBI Taxonomy" id="185202"/>
    <lineage>
        <taxon>Eukaryota</taxon>
        <taxon>Viridiplantae</taxon>
        <taxon>Streptophyta</taxon>
        <taxon>Embryophyta</taxon>
        <taxon>Tracheophyta</taxon>
        <taxon>Spermatophyta</taxon>
        <taxon>Magnoliopsida</taxon>
        <taxon>eudicotyledons</taxon>
        <taxon>Gunneridae</taxon>
        <taxon>Pentapetalae</taxon>
        <taxon>asterids</taxon>
        <taxon>campanulids</taxon>
        <taxon>Asterales</taxon>
        <taxon>Asteraceae</taxon>
        <taxon>Asteroideae</taxon>
        <taxon>Heliantheae alliance</taxon>
        <taxon>Millerieae</taxon>
        <taxon>Smallanthus</taxon>
    </lineage>
</organism>
<accession>A0ACB9GJ16</accession>
<reference evidence="1 2" key="2">
    <citation type="journal article" date="2022" name="Mol. Ecol. Resour.">
        <title>The genomes of chicory, endive, great burdock and yacon provide insights into Asteraceae paleo-polyploidization history and plant inulin production.</title>
        <authorList>
            <person name="Fan W."/>
            <person name="Wang S."/>
            <person name="Wang H."/>
            <person name="Wang A."/>
            <person name="Jiang F."/>
            <person name="Liu H."/>
            <person name="Zhao H."/>
            <person name="Xu D."/>
            <person name="Zhang Y."/>
        </authorList>
    </citation>
    <scope>NUCLEOTIDE SEQUENCE [LARGE SCALE GENOMIC DNA]</scope>
    <source>
        <strain evidence="2">cv. Yunnan</strain>
        <tissue evidence="1">Leaves</tissue>
    </source>
</reference>
<dbReference type="Proteomes" id="UP001056120">
    <property type="component" value="Linkage Group LG14"/>
</dbReference>